<organism evidence="2 3">
    <name type="scientific">Lipotes vexillifer</name>
    <name type="common">Yangtze river dolphin</name>
    <dbReference type="NCBI Taxonomy" id="118797"/>
    <lineage>
        <taxon>Eukaryota</taxon>
        <taxon>Metazoa</taxon>
        <taxon>Chordata</taxon>
        <taxon>Craniata</taxon>
        <taxon>Vertebrata</taxon>
        <taxon>Euteleostomi</taxon>
        <taxon>Mammalia</taxon>
        <taxon>Eutheria</taxon>
        <taxon>Laurasiatheria</taxon>
        <taxon>Artiodactyla</taxon>
        <taxon>Whippomorpha</taxon>
        <taxon>Cetacea</taxon>
        <taxon>Odontoceti</taxon>
        <taxon>Lipotidae</taxon>
        <taxon>Lipotes</taxon>
    </lineage>
</organism>
<dbReference type="RefSeq" id="XP_007469944.1">
    <property type="nucleotide sequence ID" value="XM_007469882.1"/>
</dbReference>
<proteinExistence type="predicted"/>
<sequence>MEDTLENLRKARREGEGCRDRLVRAGGDEELRGCFPGKCQTRGRSESSLRAPSRPPRPRPSLRPHGEGAWSRARPLHRGRRSPRHSPARCQAPVSLPLPRAELPRDTVRPLSECALGAEVPPTCVRPVPPGRSRRGAPHKGDRVSGGRPAPGTGAPPAQPQRLRRGGRARGPLRLPPAAPARAPASGRRVRHCPPVAVPQAGPDPRPLQRGLLSPRQPKRHPGRARSGRYPDRQSDDGDVPPPPPPPPLAGLQSPASRPARQRRVTCAPRPSPRRSRAPLPRAAAAAAAAAAGAPPPSASQWRRPDWRDARRALIQSQGPPGSKAQSQPHAEAPAGLGRAGLAARARRRAGAEGRRRRWKRCAGSLFFRGTHGAFQEGGGPAREDEGPLDPESRAAGGRRTGRGGGNRPEGGTARSRLLAGTAASEFPGRRGGAGRSRKPSLNQFKTRGW</sequence>
<dbReference type="Proteomes" id="UP000265300">
    <property type="component" value="Unplaced"/>
</dbReference>
<name>A0A340YDB1_LIPVE</name>
<feature type="compositionally biased region" description="Basic residues" evidence="1">
    <location>
        <begin position="217"/>
        <end position="227"/>
    </location>
</feature>
<feature type="region of interest" description="Disordered" evidence="1">
    <location>
        <begin position="30"/>
        <end position="450"/>
    </location>
</feature>
<gene>
    <name evidence="3" type="primary">LOC103078349</name>
</gene>
<feature type="compositionally biased region" description="Basic residues" evidence="1">
    <location>
        <begin position="74"/>
        <end position="87"/>
    </location>
</feature>
<feature type="compositionally biased region" description="Low complexity" evidence="1">
    <location>
        <begin position="331"/>
        <end position="344"/>
    </location>
</feature>
<evidence type="ECO:0000313" key="3">
    <source>
        <dbReference type="RefSeq" id="XP_007469944.1"/>
    </source>
</evidence>
<keyword evidence="2" id="KW-1185">Reference proteome</keyword>
<evidence type="ECO:0000256" key="1">
    <source>
        <dbReference type="SAM" id="MobiDB-lite"/>
    </source>
</evidence>
<feature type="compositionally biased region" description="Basic and acidic residues" evidence="1">
    <location>
        <begin position="303"/>
        <end position="312"/>
    </location>
</feature>
<protein>
    <submittedName>
        <fullName evidence="3">Basic proline-rich protein-like</fullName>
    </submittedName>
</protein>
<accession>A0A340YDB1</accession>
<feature type="compositionally biased region" description="Low complexity" evidence="1">
    <location>
        <begin position="146"/>
        <end position="156"/>
    </location>
</feature>
<dbReference type="KEGG" id="lve:103078349"/>
<feature type="compositionally biased region" description="Polar residues" evidence="1">
    <location>
        <begin position="315"/>
        <end position="329"/>
    </location>
</feature>
<dbReference type="AlphaFoldDB" id="A0A340YDB1"/>
<feature type="compositionally biased region" description="Polar residues" evidence="1">
    <location>
        <begin position="440"/>
        <end position="450"/>
    </location>
</feature>
<reference evidence="3" key="1">
    <citation type="submission" date="2025-08" db="UniProtKB">
        <authorList>
            <consortium name="RefSeq"/>
        </authorList>
    </citation>
    <scope>IDENTIFICATION</scope>
</reference>
<feature type="compositionally biased region" description="Pro residues" evidence="1">
    <location>
        <begin position="240"/>
        <end position="249"/>
    </location>
</feature>
<feature type="compositionally biased region" description="Basic residues" evidence="1">
    <location>
        <begin position="345"/>
        <end position="361"/>
    </location>
</feature>
<dbReference type="InParanoid" id="A0A340YDB1"/>
<feature type="compositionally biased region" description="Low complexity" evidence="1">
    <location>
        <begin position="278"/>
        <end position="293"/>
    </location>
</feature>
<evidence type="ECO:0000313" key="2">
    <source>
        <dbReference type="Proteomes" id="UP000265300"/>
    </source>
</evidence>
<dbReference type="GeneID" id="103078349"/>